<dbReference type="Pfam" id="PF00789">
    <property type="entry name" value="UBX"/>
    <property type="match status" value="1"/>
</dbReference>
<dbReference type="AlphaFoldDB" id="A0AAF3E9Q6"/>
<reference evidence="5" key="1">
    <citation type="submission" date="2024-02" db="UniProtKB">
        <authorList>
            <consortium name="WormBaseParasite"/>
        </authorList>
    </citation>
    <scope>IDENTIFICATION</scope>
</reference>
<dbReference type="InterPro" id="IPR001012">
    <property type="entry name" value="UBX_dom"/>
</dbReference>
<dbReference type="InterPro" id="IPR036249">
    <property type="entry name" value="Thioredoxin-like_sf"/>
</dbReference>
<dbReference type="WBParaSite" id="MBELARI_LOCUS10647">
    <property type="protein sequence ID" value="MBELARI_LOCUS10647"/>
    <property type="gene ID" value="MBELARI_LOCUS10647"/>
</dbReference>
<dbReference type="Gene3D" id="3.10.20.90">
    <property type="entry name" value="Phosphatidylinositol 3-kinase Catalytic Subunit, Chain A, domain 1"/>
    <property type="match status" value="1"/>
</dbReference>
<feature type="region of interest" description="Disordered" evidence="2">
    <location>
        <begin position="287"/>
        <end position="336"/>
    </location>
</feature>
<protein>
    <submittedName>
        <fullName evidence="5">UAS domain-containing protein</fullName>
    </submittedName>
</protein>
<name>A0AAF3E9Q6_9BILA</name>
<keyword evidence="4" id="KW-1185">Reference proteome</keyword>
<evidence type="ECO:0000259" key="3">
    <source>
        <dbReference type="SMART" id="SM00594"/>
    </source>
</evidence>
<dbReference type="InterPro" id="IPR050730">
    <property type="entry name" value="UBX_domain-protein"/>
</dbReference>
<accession>A0AAF3E9Q6</accession>
<evidence type="ECO:0000313" key="4">
    <source>
        <dbReference type="Proteomes" id="UP000887575"/>
    </source>
</evidence>
<dbReference type="Gene3D" id="1.10.8.10">
    <property type="entry name" value="DNA helicase RuvA subunit, C-terminal domain"/>
    <property type="match status" value="1"/>
</dbReference>
<dbReference type="SMART" id="SM00594">
    <property type="entry name" value="UAS"/>
    <property type="match status" value="1"/>
</dbReference>
<keyword evidence="1" id="KW-0175">Coiled coil</keyword>
<dbReference type="SUPFAM" id="SSF52833">
    <property type="entry name" value="Thioredoxin-like"/>
    <property type="match status" value="1"/>
</dbReference>
<dbReference type="InterPro" id="IPR029071">
    <property type="entry name" value="Ubiquitin-like_domsf"/>
</dbReference>
<dbReference type="GO" id="GO:0036503">
    <property type="term" value="P:ERAD pathway"/>
    <property type="evidence" value="ECO:0007669"/>
    <property type="project" value="TreeGrafter"/>
</dbReference>
<dbReference type="PANTHER" id="PTHR23322:SF1">
    <property type="entry name" value="FAS-ASSOCIATED FACTOR 2"/>
    <property type="match status" value="1"/>
</dbReference>
<evidence type="ECO:0000256" key="2">
    <source>
        <dbReference type="SAM" id="MobiDB-lite"/>
    </source>
</evidence>
<dbReference type="GO" id="GO:0043130">
    <property type="term" value="F:ubiquitin binding"/>
    <property type="evidence" value="ECO:0007669"/>
    <property type="project" value="TreeGrafter"/>
</dbReference>
<dbReference type="Proteomes" id="UP000887575">
    <property type="component" value="Unassembled WGS sequence"/>
</dbReference>
<dbReference type="Gene3D" id="3.40.30.10">
    <property type="entry name" value="Glutaredoxin"/>
    <property type="match status" value="1"/>
</dbReference>
<dbReference type="PANTHER" id="PTHR23322">
    <property type="entry name" value="FAS-ASSOCIATED PROTEIN"/>
    <property type="match status" value="1"/>
</dbReference>
<dbReference type="SUPFAM" id="SSF46934">
    <property type="entry name" value="UBA-like"/>
    <property type="match status" value="1"/>
</dbReference>
<organism evidence="4 5">
    <name type="scientific">Mesorhabditis belari</name>
    <dbReference type="NCBI Taxonomy" id="2138241"/>
    <lineage>
        <taxon>Eukaryota</taxon>
        <taxon>Metazoa</taxon>
        <taxon>Ecdysozoa</taxon>
        <taxon>Nematoda</taxon>
        <taxon>Chromadorea</taxon>
        <taxon>Rhabditida</taxon>
        <taxon>Rhabditina</taxon>
        <taxon>Rhabditomorpha</taxon>
        <taxon>Rhabditoidea</taxon>
        <taxon>Rhabditidae</taxon>
        <taxon>Mesorhabditinae</taxon>
        <taxon>Mesorhabditis</taxon>
    </lineage>
</organism>
<evidence type="ECO:0000256" key="1">
    <source>
        <dbReference type="ARBA" id="ARBA00023054"/>
    </source>
</evidence>
<dbReference type="InterPro" id="IPR006577">
    <property type="entry name" value="UAS"/>
</dbReference>
<evidence type="ECO:0000313" key="5">
    <source>
        <dbReference type="WBParaSite" id="MBELARI_LOCUS10647"/>
    </source>
</evidence>
<dbReference type="InterPro" id="IPR009060">
    <property type="entry name" value="UBA-like_sf"/>
</dbReference>
<dbReference type="Pfam" id="PF14555">
    <property type="entry name" value="UBA_4"/>
    <property type="match status" value="1"/>
</dbReference>
<dbReference type="SUPFAM" id="SSF54236">
    <property type="entry name" value="Ubiquitin-like"/>
    <property type="match status" value="1"/>
</dbReference>
<sequence>MGDLSEELVRQFQDVCAVDDAKAIQFLRHCDGNLEEAVQLFFGSGGTLSASFHDDENNANDEVELRQRNVRSRSIQNERTVRRAHFGRPAPVGWMQWFRTLFTMPMQFIWHSFWDLLAFFMAFFESYTRPAVTDPIGDINAFLEQQSRILAGSQVQLPFSHVAFAETARQAKQQLKPLLVYLHSQREASTRFLRDSLASPEVSRFINESEFVLWGAGNDRPEGKNVAFNLRVHSYPFLGLLYFESGRMHLVLRLDKLVSAQELYQILTAKYQEIRPQIMVQRYEKAQREEDTRLREQQNREYEESQRKDREKAELRREEENLRQQAEVAKRDAEEKTRLRNEHLRAYRADLVEKGENTQGNIRVQVRYPSGDRTILQLLKETSLDEVFDAIYRQKACPTYFSVATVMPRTVLNLAPKWYVDLCAENERDGGSPLNAEPGDGLTVESIGLENGTTIMVQDLNA</sequence>
<proteinExistence type="predicted"/>
<dbReference type="GO" id="GO:0005783">
    <property type="term" value="C:endoplasmic reticulum"/>
    <property type="evidence" value="ECO:0007669"/>
    <property type="project" value="TreeGrafter"/>
</dbReference>
<feature type="domain" description="UAS" evidence="3">
    <location>
        <begin position="148"/>
        <end position="268"/>
    </location>
</feature>